<dbReference type="InterPro" id="IPR002182">
    <property type="entry name" value="NB-ARC"/>
</dbReference>
<evidence type="ECO:0000256" key="9">
    <source>
        <dbReference type="ARBA" id="ARBA00023212"/>
    </source>
</evidence>
<keyword evidence="7" id="KW-0175">Coiled coil</keyword>
<proteinExistence type="inferred from homology"/>
<evidence type="ECO:0000259" key="11">
    <source>
        <dbReference type="Pfam" id="PF00931"/>
    </source>
</evidence>
<dbReference type="GO" id="GO:0007018">
    <property type="term" value="P:microtubule-based movement"/>
    <property type="evidence" value="ECO:0007669"/>
    <property type="project" value="TreeGrafter"/>
</dbReference>
<feature type="repeat" description="TPR" evidence="10">
    <location>
        <begin position="490"/>
        <end position="523"/>
    </location>
</feature>
<name>A0A977PVX7_9CYAN</name>
<evidence type="ECO:0000256" key="10">
    <source>
        <dbReference type="PROSITE-ProRule" id="PRU00339"/>
    </source>
</evidence>
<evidence type="ECO:0000256" key="2">
    <source>
        <dbReference type="ARBA" id="ARBA00009622"/>
    </source>
</evidence>
<dbReference type="AlphaFoldDB" id="A0A977PVX7"/>
<evidence type="ECO:0000256" key="4">
    <source>
        <dbReference type="ARBA" id="ARBA00022701"/>
    </source>
</evidence>
<evidence type="ECO:0000256" key="5">
    <source>
        <dbReference type="ARBA" id="ARBA00022737"/>
    </source>
</evidence>
<dbReference type="PRINTS" id="PR00381">
    <property type="entry name" value="KINESINLIGHT"/>
</dbReference>
<dbReference type="SUPFAM" id="SSF48452">
    <property type="entry name" value="TPR-like"/>
    <property type="match status" value="2"/>
</dbReference>
<gene>
    <name evidence="12" type="ORF">KA717_30725</name>
</gene>
<dbReference type="PROSITE" id="PS50005">
    <property type="entry name" value="TPR"/>
    <property type="match status" value="6"/>
</dbReference>
<keyword evidence="4" id="KW-0493">Microtubule</keyword>
<evidence type="ECO:0000256" key="1">
    <source>
        <dbReference type="ARBA" id="ARBA00004245"/>
    </source>
</evidence>
<evidence type="ECO:0000256" key="8">
    <source>
        <dbReference type="ARBA" id="ARBA00023175"/>
    </source>
</evidence>
<dbReference type="PANTHER" id="PTHR45783:SF3">
    <property type="entry name" value="KINESIN LIGHT CHAIN"/>
    <property type="match status" value="1"/>
</dbReference>
<dbReference type="Proteomes" id="UP001065613">
    <property type="component" value="Chromosome"/>
</dbReference>
<feature type="repeat" description="TPR" evidence="10">
    <location>
        <begin position="742"/>
        <end position="775"/>
    </location>
</feature>
<dbReference type="Gene3D" id="1.25.40.10">
    <property type="entry name" value="Tetratricopeptide repeat domain"/>
    <property type="match status" value="3"/>
</dbReference>
<dbReference type="GO" id="GO:0019894">
    <property type="term" value="F:kinesin binding"/>
    <property type="evidence" value="ECO:0007669"/>
    <property type="project" value="TreeGrafter"/>
</dbReference>
<dbReference type="SMART" id="SM00028">
    <property type="entry name" value="TPR"/>
    <property type="match status" value="10"/>
</dbReference>
<feature type="repeat" description="TPR" evidence="10">
    <location>
        <begin position="574"/>
        <end position="607"/>
    </location>
</feature>
<dbReference type="GO" id="GO:0005874">
    <property type="term" value="C:microtubule"/>
    <property type="evidence" value="ECO:0007669"/>
    <property type="project" value="UniProtKB-KW"/>
</dbReference>
<dbReference type="PANTHER" id="PTHR45783">
    <property type="entry name" value="KINESIN LIGHT CHAIN"/>
    <property type="match status" value="1"/>
</dbReference>
<feature type="domain" description="NB-ARC" evidence="11">
    <location>
        <begin position="69"/>
        <end position="203"/>
    </location>
</feature>
<evidence type="ECO:0000256" key="3">
    <source>
        <dbReference type="ARBA" id="ARBA00022490"/>
    </source>
</evidence>
<keyword evidence="9" id="KW-0206">Cytoskeleton</keyword>
<protein>
    <submittedName>
        <fullName evidence="12">Tetratricopeptide repeat protein</fullName>
    </submittedName>
</protein>
<evidence type="ECO:0000256" key="6">
    <source>
        <dbReference type="ARBA" id="ARBA00022803"/>
    </source>
</evidence>
<feature type="repeat" description="TPR" evidence="10">
    <location>
        <begin position="784"/>
        <end position="817"/>
    </location>
</feature>
<dbReference type="Pfam" id="PF00931">
    <property type="entry name" value="NB-ARC"/>
    <property type="match status" value="1"/>
</dbReference>
<dbReference type="InterPro" id="IPR011990">
    <property type="entry name" value="TPR-like_helical_dom_sf"/>
</dbReference>
<evidence type="ECO:0000256" key="7">
    <source>
        <dbReference type="ARBA" id="ARBA00023054"/>
    </source>
</evidence>
<dbReference type="InterPro" id="IPR019734">
    <property type="entry name" value="TPR_rpt"/>
</dbReference>
<dbReference type="GO" id="GO:0005737">
    <property type="term" value="C:cytoplasm"/>
    <property type="evidence" value="ECO:0007669"/>
    <property type="project" value="TreeGrafter"/>
</dbReference>
<dbReference type="Pfam" id="PF13374">
    <property type="entry name" value="TPR_10"/>
    <property type="match status" value="2"/>
</dbReference>
<keyword evidence="8" id="KW-0505">Motor protein</keyword>
<accession>A0A977PVX7</accession>
<dbReference type="GO" id="GO:0005871">
    <property type="term" value="C:kinesin complex"/>
    <property type="evidence" value="ECO:0007669"/>
    <property type="project" value="InterPro"/>
</dbReference>
<keyword evidence="3" id="KW-0963">Cytoplasm</keyword>
<dbReference type="EMBL" id="CP073041">
    <property type="protein sequence ID" value="UXE60010.1"/>
    <property type="molecule type" value="Genomic_DNA"/>
</dbReference>
<reference evidence="12" key="1">
    <citation type="submission" date="2021-04" db="EMBL/GenBank/DDBJ databases">
        <title>Genome sequence of Woronichinia naegeliana from Washington state freshwater lake bloom.</title>
        <authorList>
            <person name="Dreher T.W."/>
        </authorList>
    </citation>
    <scope>NUCLEOTIDE SEQUENCE</scope>
    <source>
        <strain evidence="12">WA131</strain>
    </source>
</reference>
<feature type="repeat" description="TPR" evidence="10">
    <location>
        <begin position="616"/>
        <end position="649"/>
    </location>
</feature>
<sequence>MSNETPASESWNVTGKAEQNLFTDNKAPIFKDNSGPVTINNYGLEGKNSLAGNPFVPPQPREGGLIGRETELDRLHELLQTKKNVCVVSGMGGVGKTELVRNYATSDDCKAHFSGGVFYVDARSRENIAAEIVAVTQYHFQAQIEDSLSDTQKVTQCWEAWKTQTEAVLLILDDVSGLAKNFKQYLPPTDLGKLRLLITSRDTPDPRIAEELPLEVLLPGAAVALLALIIGEERVAREISAAERLCEELGYLPLALELVGYYLEDEDYQSLSLSAMGDKLKEKVKHPALSPEEVPMAIKATRGVQAAFDLSWDELTPEAKYLACVLGSFASAAIHWVFVKGIYENLQGESFSEDHLKDKWLKSLRKLHLVLTVETDIYDLHPLIRDYLAEQFKKHPQHSEIKQAFCDLFLIVASNVEQSNTLAEFNLIEPHLKKMIDWCKGNEDPQFALSLHQLAFLYNSQGKYNEAEPLYLRSLSILEKQLGENHPFVASSLNNLAELYNSQGKYNEAEPLFLRSLSIWKKELGEDHPDVAGSLNNLADLYRKQGKYNEAEFLMARSLSIREKQLGENHPDVAQSLNNLAELYHSQGKYNEAEPLYRRSLSIKEKQLGENHPLFATSINNLALLYDSQGKYNEAEPLYLRSLAIREKQLGENHPDVANSLNGLAELYRNQGKYNEAEFLMARSLSIREKQLGENHPLFATSLNNLALLYKSQGKYNEAEPLYLRSLSIWEKQLGEDHPDVAASLNNLANLYCDQGKYNEAEPLYRRSLSIWEKQLGENYPHVASGLNGLAELYRNQGKYNEAKPLYLRSLSIDKKIYGEDHPEIATDLNNLALLYNDQGNYAEAKKLSQRALIIRQQKLGDHHPQTQNALLATKMLDVQILMDCDTQTLLGLLEVLTQQANVPSLDTETMLIMLEIIAIYPQPLQSLRKTLHG</sequence>
<dbReference type="KEGG" id="wna:KA717_30725"/>
<dbReference type="InterPro" id="IPR002151">
    <property type="entry name" value="Kinesin_light"/>
</dbReference>
<dbReference type="SUPFAM" id="SSF52540">
    <property type="entry name" value="P-loop containing nucleoside triphosphate hydrolases"/>
    <property type="match status" value="1"/>
</dbReference>
<dbReference type="Pfam" id="PF13424">
    <property type="entry name" value="TPR_12"/>
    <property type="match status" value="4"/>
</dbReference>
<keyword evidence="6 10" id="KW-0802">TPR repeat</keyword>
<dbReference type="InterPro" id="IPR027417">
    <property type="entry name" value="P-loop_NTPase"/>
</dbReference>
<keyword evidence="5" id="KW-0677">Repeat</keyword>
<dbReference type="Gene3D" id="3.40.50.300">
    <property type="entry name" value="P-loop containing nucleotide triphosphate hydrolases"/>
    <property type="match status" value="1"/>
</dbReference>
<organism evidence="12">
    <name type="scientific">Woronichinia naegeliana WA131</name>
    <dbReference type="NCBI Taxonomy" id="2824559"/>
    <lineage>
        <taxon>Bacteria</taxon>
        <taxon>Bacillati</taxon>
        <taxon>Cyanobacteriota</taxon>
        <taxon>Cyanophyceae</taxon>
        <taxon>Synechococcales</taxon>
        <taxon>Coelosphaeriaceae</taxon>
        <taxon>Woronichinia</taxon>
    </lineage>
</organism>
<comment type="similarity">
    <text evidence="2">Belongs to the kinesin light chain family.</text>
</comment>
<feature type="repeat" description="TPR" evidence="10">
    <location>
        <begin position="700"/>
        <end position="733"/>
    </location>
</feature>
<evidence type="ECO:0000313" key="12">
    <source>
        <dbReference type="EMBL" id="UXE60010.1"/>
    </source>
</evidence>
<dbReference type="GO" id="GO:0043531">
    <property type="term" value="F:ADP binding"/>
    <property type="evidence" value="ECO:0007669"/>
    <property type="project" value="InterPro"/>
</dbReference>
<comment type="subcellular location">
    <subcellularLocation>
        <location evidence="1">Cytoplasm</location>
        <location evidence="1">Cytoskeleton</location>
    </subcellularLocation>
</comment>